<keyword evidence="1" id="KW-0175">Coiled coil</keyword>
<feature type="region of interest" description="Disordered" evidence="2">
    <location>
        <begin position="207"/>
        <end position="296"/>
    </location>
</feature>
<evidence type="ECO:0000313" key="3">
    <source>
        <dbReference type="EMBL" id="SPC74622.1"/>
    </source>
</evidence>
<feature type="coiled-coil region" evidence="1">
    <location>
        <begin position="54"/>
        <end position="138"/>
    </location>
</feature>
<organism evidence="3">
    <name type="scientific">Fagus sylvatica</name>
    <name type="common">Beechnut</name>
    <dbReference type="NCBI Taxonomy" id="28930"/>
    <lineage>
        <taxon>Eukaryota</taxon>
        <taxon>Viridiplantae</taxon>
        <taxon>Streptophyta</taxon>
        <taxon>Embryophyta</taxon>
        <taxon>Tracheophyta</taxon>
        <taxon>Spermatophyta</taxon>
        <taxon>Magnoliopsida</taxon>
        <taxon>eudicotyledons</taxon>
        <taxon>Gunneridae</taxon>
        <taxon>Pentapetalae</taxon>
        <taxon>rosids</taxon>
        <taxon>fabids</taxon>
        <taxon>Fagales</taxon>
        <taxon>Fagaceae</taxon>
        <taxon>Fagus</taxon>
    </lineage>
</organism>
<name>A0A2N9EIM2_FAGSY</name>
<protein>
    <submittedName>
        <fullName evidence="3">Uncharacterized protein</fullName>
    </submittedName>
</protein>
<dbReference type="AlphaFoldDB" id="A0A2N9EIM2"/>
<proteinExistence type="predicted"/>
<gene>
    <name evidence="3" type="ORF">FSB_LOCUS2504</name>
</gene>
<evidence type="ECO:0000256" key="1">
    <source>
        <dbReference type="SAM" id="Coils"/>
    </source>
</evidence>
<sequence>MGRDVLGPDVLTHIPRFGYGKFSCHCNLFRLFILSLIFMLTNPFAFCLKAAQGVHAAEAKISGLHQTLKDKQAELEKAMTDVLANAANNYGTLEKQLFENTNLMKNAEEKARTESEQRARVEAELVQLKEKVKLLESKCVRSIGETREEGKREGKAEGEQLILDEVKEQIQAVYNRSFRDGWKAALKKVKISTASDLLLRENMSLPYPEADLRESDEEDAEEEEGEDEEDEVQVVGGDETNPVHIPADNPPAPSSSTPIDSVPISPEDSPAPIDSVPIPTEDTLAPSTPTVPPSDD</sequence>
<reference evidence="3" key="1">
    <citation type="submission" date="2018-02" db="EMBL/GenBank/DDBJ databases">
        <authorList>
            <person name="Cohen D.B."/>
            <person name="Kent A.D."/>
        </authorList>
    </citation>
    <scope>NUCLEOTIDE SEQUENCE</scope>
</reference>
<feature type="compositionally biased region" description="Acidic residues" evidence="2">
    <location>
        <begin position="214"/>
        <end position="232"/>
    </location>
</feature>
<evidence type="ECO:0000256" key="2">
    <source>
        <dbReference type="SAM" id="MobiDB-lite"/>
    </source>
</evidence>
<accession>A0A2N9EIM2</accession>
<dbReference type="EMBL" id="OIVN01000116">
    <property type="protein sequence ID" value="SPC74622.1"/>
    <property type="molecule type" value="Genomic_DNA"/>
</dbReference>